<feature type="domain" description="Peptidase S53" evidence="2">
    <location>
        <begin position="1"/>
        <end position="224"/>
    </location>
</feature>
<dbReference type="Gene3D" id="3.40.50.200">
    <property type="entry name" value="Peptidase S8/S53 domain"/>
    <property type="match status" value="1"/>
</dbReference>
<sequence>GALAARGVSIFFSAGDGGTAGAATNCEINDGSRREAILATFPATCPYVTVVGGLFNFPEEMATVYRSGYYSSGGISNYFQRPSWQQAVVAKYLASPFVDIKARQMIQAGATGRAFPDISAHGSRHDFFWNGTLHHYGGTSAAAPLAASVFALVNDALAAKNEPSLGFLNPLIYSGKITQGFYDVVRGNTKGCGTLGFSASPGFDLASGWGSPRFRPLLEAVWAVVRP</sequence>
<keyword evidence="4" id="KW-1185">Reference proteome</keyword>
<comment type="caution">
    <text evidence="3">The sequence shown here is derived from an EMBL/GenBank/DDBJ whole genome shotgun (WGS) entry which is preliminary data.</text>
</comment>
<dbReference type="PROSITE" id="PS51695">
    <property type="entry name" value="SEDOLISIN"/>
    <property type="match status" value="1"/>
</dbReference>
<keyword evidence="1" id="KW-0479">Metal-binding</keyword>
<dbReference type="PANTHER" id="PTHR14218">
    <property type="entry name" value="PROTEASE S8 TRIPEPTIDYL PEPTIDASE I CLN2"/>
    <property type="match status" value="1"/>
</dbReference>
<dbReference type="STRING" id="764103.G7DWF6"/>
<dbReference type="GO" id="GO:0006508">
    <property type="term" value="P:proteolysis"/>
    <property type="evidence" value="ECO:0007669"/>
    <property type="project" value="InterPro"/>
</dbReference>
<dbReference type="InterPro" id="IPR050819">
    <property type="entry name" value="Tripeptidyl-peptidase_I"/>
</dbReference>
<dbReference type="InterPro" id="IPR000209">
    <property type="entry name" value="Peptidase_S8/S53_dom"/>
</dbReference>
<accession>G7DWF6</accession>
<dbReference type="CDD" id="cd04056">
    <property type="entry name" value="Peptidases_S53"/>
    <property type="match status" value="1"/>
</dbReference>
<dbReference type="GO" id="GO:0046872">
    <property type="term" value="F:metal ion binding"/>
    <property type="evidence" value="ECO:0007669"/>
    <property type="project" value="UniProtKB-UniRule"/>
</dbReference>
<feature type="binding site" evidence="1">
    <location>
        <position position="202"/>
    </location>
    <ligand>
        <name>Ca(2+)</name>
        <dbReference type="ChEBI" id="CHEBI:29108"/>
    </ligand>
</feature>
<feature type="non-terminal residue" evidence="3">
    <location>
        <position position="1"/>
    </location>
</feature>
<feature type="binding site" evidence="1">
    <location>
        <position position="183"/>
    </location>
    <ligand>
        <name>Ca(2+)</name>
        <dbReference type="ChEBI" id="CHEBI:29108"/>
    </ligand>
</feature>
<dbReference type="eggNOG" id="ENOG502QR6D">
    <property type="taxonomic scope" value="Eukaryota"/>
</dbReference>
<organism evidence="3 4">
    <name type="scientific">Mixia osmundae (strain CBS 9802 / IAM 14324 / JCM 22182 / KY 12970)</name>
    <dbReference type="NCBI Taxonomy" id="764103"/>
    <lineage>
        <taxon>Eukaryota</taxon>
        <taxon>Fungi</taxon>
        <taxon>Dikarya</taxon>
        <taxon>Basidiomycota</taxon>
        <taxon>Pucciniomycotina</taxon>
        <taxon>Mixiomycetes</taxon>
        <taxon>Mixiales</taxon>
        <taxon>Mixiaceae</taxon>
        <taxon>Mixia</taxon>
    </lineage>
</organism>
<keyword evidence="1" id="KW-0106">Calcium</keyword>
<name>G7DWF6_MIXOS</name>
<comment type="caution">
    <text evidence="1">Lacks conserved residue(s) required for the propagation of feature annotation.</text>
</comment>
<dbReference type="SUPFAM" id="SSF52743">
    <property type="entry name" value="Subtilisin-like"/>
    <property type="match status" value="1"/>
</dbReference>
<evidence type="ECO:0000313" key="3">
    <source>
        <dbReference type="EMBL" id="GAA94916.1"/>
    </source>
</evidence>
<gene>
    <name evidence="3" type="primary">Mo01571</name>
    <name evidence="3" type="ORF">E5Q_01571</name>
</gene>
<feature type="binding site" evidence="1">
    <location>
        <position position="204"/>
    </location>
    <ligand>
        <name>Ca(2+)</name>
        <dbReference type="ChEBI" id="CHEBI:29108"/>
    </ligand>
</feature>
<dbReference type="EMBL" id="BABT02000052">
    <property type="protein sequence ID" value="GAA94916.1"/>
    <property type="molecule type" value="Genomic_DNA"/>
</dbReference>
<dbReference type="Pfam" id="PF00082">
    <property type="entry name" value="Peptidase_S8"/>
    <property type="match status" value="1"/>
</dbReference>
<dbReference type="HOGENOM" id="CLU_013783_0_0_1"/>
<evidence type="ECO:0000256" key="1">
    <source>
        <dbReference type="PROSITE-ProRule" id="PRU01032"/>
    </source>
</evidence>
<protein>
    <recommendedName>
        <fullName evidence="2">Peptidase S53 domain-containing protein</fullName>
    </recommendedName>
</protein>
<proteinExistence type="predicted"/>
<comment type="cofactor">
    <cofactor evidence="1">
        <name>Ca(2+)</name>
        <dbReference type="ChEBI" id="CHEBI:29108"/>
    </cofactor>
    <text evidence="1">Binds 1 Ca(2+) ion per subunit.</text>
</comment>
<dbReference type="PANTHER" id="PTHR14218:SF39">
    <property type="entry name" value="PEPTIDASE S53 DOMAIN-CONTAINING PROTEIN"/>
    <property type="match status" value="1"/>
</dbReference>
<reference evidence="3 4" key="2">
    <citation type="journal article" date="2012" name="Open Biol.">
        <title>Characteristics of nucleosomes and linker DNA regions on the genome of the basidiomycete Mixia osmundae revealed by mono- and dinucleosome mapping.</title>
        <authorList>
            <person name="Nishida H."/>
            <person name="Kondo S."/>
            <person name="Matsumoto T."/>
            <person name="Suzuki Y."/>
            <person name="Yoshikawa H."/>
            <person name="Taylor T.D."/>
            <person name="Sugiyama J."/>
        </authorList>
    </citation>
    <scope>NUCLEOTIDE SEQUENCE [LARGE SCALE GENOMIC DNA]</scope>
    <source>
        <strain evidence="4">CBS 9802 / IAM 14324 / JCM 22182 / KY 12970</strain>
    </source>
</reference>
<dbReference type="AlphaFoldDB" id="G7DWF6"/>
<dbReference type="InterPro" id="IPR036852">
    <property type="entry name" value="Peptidase_S8/S53_dom_sf"/>
</dbReference>
<feature type="binding site" evidence="1">
    <location>
        <position position="184"/>
    </location>
    <ligand>
        <name>Ca(2+)</name>
        <dbReference type="ChEBI" id="CHEBI:29108"/>
    </ligand>
</feature>
<reference evidence="3 4" key="1">
    <citation type="journal article" date="2011" name="J. Gen. Appl. Microbiol.">
        <title>Draft genome sequencing of the enigmatic basidiomycete Mixia osmundae.</title>
        <authorList>
            <person name="Nishida H."/>
            <person name="Nagatsuka Y."/>
            <person name="Sugiyama J."/>
        </authorList>
    </citation>
    <scope>NUCLEOTIDE SEQUENCE [LARGE SCALE GENOMIC DNA]</scope>
    <source>
        <strain evidence="4">CBS 9802 / IAM 14324 / JCM 22182 / KY 12970</strain>
    </source>
</reference>
<dbReference type="GO" id="GO:0008240">
    <property type="term" value="F:tripeptidyl-peptidase activity"/>
    <property type="evidence" value="ECO:0007669"/>
    <property type="project" value="TreeGrafter"/>
</dbReference>
<evidence type="ECO:0000313" key="4">
    <source>
        <dbReference type="Proteomes" id="UP000009131"/>
    </source>
</evidence>
<dbReference type="InParanoid" id="G7DWF6"/>
<dbReference type="OrthoDB" id="409122at2759"/>
<dbReference type="InterPro" id="IPR030400">
    <property type="entry name" value="Sedolisin_dom"/>
</dbReference>
<dbReference type="GO" id="GO:0004252">
    <property type="term" value="F:serine-type endopeptidase activity"/>
    <property type="evidence" value="ECO:0007669"/>
    <property type="project" value="InterPro"/>
</dbReference>
<evidence type="ECO:0000259" key="2">
    <source>
        <dbReference type="PROSITE" id="PS51695"/>
    </source>
</evidence>
<dbReference type="Proteomes" id="UP000009131">
    <property type="component" value="Unassembled WGS sequence"/>
</dbReference>